<dbReference type="InterPro" id="IPR007137">
    <property type="entry name" value="DUF348"/>
</dbReference>
<evidence type="ECO:0000313" key="3">
    <source>
        <dbReference type="EMBL" id="HCE18299.1"/>
    </source>
</evidence>
<dbReference type="SMART" id="SM01208">
    <property type="entry name" value="G5"/>
    <property type="match status" value="1"/>
</dbReference>
<organism evidence="3 4">
    <name type="scientific">Anaerolinea thermolimosa</name>
    <dbReference type="NCBI Taxonomy" id="229919"/>
    <lineage>
        <taxon>Bacteria</taxon>
        <taxon>Bacillati</taxon>
        <taxon>Chloroflexota</taxon>
        <taxon>Anaerolineae</taxon>
        <taxon>Anaerolineales</taxon>
        <taxon>Anaerolineaceae</taxon>
        <taxon>Anaerolinea</taxon>
    </lineage>
</organism>
<sequence>MNTTHRVLLPVGLILLGLLLWGGYFTQPVTLVVDGEALQVRGLFLTVQDVLRYTGQPVRPVDRLDPSLTAWIPADGRVVLEHARPVSVWTGGLPLTFESPERIPANLLAALNLKLFPEDEVWVNGLRIDPSRPLPRADRLYLQFHPATRVEIQQDGNRQVIYAAGDTLGQALWRAGLPLKAGDWLSLPLETPLREPVAVEMRRARQVTVRWQDQEVTSRTAAVTVGEALAELGLSLQGLDFSQPPEDAPLPADGKIRVVRVREEVLLQQTNVPYGKQLVADPTLELDQRRVITPGKFGVKVSRQRVRYEDGREVSRQTEAEWVAAEPQDQVLGYGTQAVVKTLNTPEGTFEYYRAVPVYATSYSPCQQGTGRCSRSTSSGMLLQKGVVAVTLPWYRLFRGARVYIPGYGVGVIGDVGGGIAGVYWIDLGYSDEDYVPWAQTVTVYFLTPVPANVPPILP</sequence>
<comment type="caution">
    <text evidence="3">The sequence shown here is derived from an EMBL/GenBank/DDBJ whole genome shotgun (WGS) entry which is preliminary data.</text>
</comment>
<evidence type="ECO:0000256" key="1">
    <source>
        <dbReference type="ARBA" id="ARBA00022729"/>
    </source>
</evidence>
<dbReference type="CDD" id="cd22786">
    <property type="entry name" value="DPBB_YuiC-like"/>
    <property type="match status" value="1"/>
</dbReference>
<dbReference type="Proteomes" id="UP000264141">
    <property type="component" value="Unassembled WGS sequence"/>
</dbReference>
<dbReference type="Pfam" id="PF07501">
    <property type="entry name" value="G5"/>
    <property type="match status" value="1"/>
</dbReference>
<dbReference type="STRING" id="229919.GCA_001050195_00167"/>
<dbReference type="Pfam" id="PF03990">
    <property type="entry name" value="DUF348"/>
    <property type="match status" value="3"/>
</dbReference>
<dbReference type="Gene3D" id="2.20.230.10">
    <property type="entry name" value="Resuscitation-promoting factor rpfb"/>
    <property type="match status" value="1"/>
</dbReference>
<proteinExistence type="predicted"/>
<reference evidence="3 4" key="1">
    <citation type="journal article" date="2018" name="Nat. Biotechnol.">
        <title>A standardized bacterial taxonomy based on genome phylogeny substantially revises the tree of life.</title>
        <authorList>
            <person name="Parks D.H."/>
            <person name="Chuvochina M."/>
            <person name="Waite D.W."/>
            <person name="Rinke C."/>
            <person name="Skarshewski A."/>
            <person name="Chaumeil P.A."/>
            <person name="Hugenholtz P."/>
        </authorList>
    </citation>
    <scope>NUCLEOTIDE SEQUENCE [LARGE SCALE GENOMIC DNA]</scope>
    <source>
        <strain evidence="3">UBA8781</strain>
    </source>
</reference>
<dbReference type="PROSITE" id="PS51109">
    <property type="entry name" value="G5"/>
    <property type="match status" value="1"/>
</dbReference>
<dbReference type="InterPro" id="IPR011098">
    <property type="entry name" value="G5_dom"/>
</dbReference>
<dbReference type="EMBL" id="DPBP01000041">
    <property type="protein sequence ID" value="HCE18299.1"/>
    <property type="molecule type" value="Genomic_DNA"/>
</dbReference>
<evidence type="ECO:0000259" key="2">
    <source>
        <dbReference type="PROSITE" id="PS51109"/>
    </source>
</evidence>
<dbReference type="AlphaFoldDB" id="A0A3D1JI91"/>
<accession>A0A3D1JI91</accession>
<feature type="domain" description="G5" evidence="2">
    <location>
        <begin position="258"/>
        <end position="338"/>
    </location>
</feature>
<name>A0A3D1JI91_9CHLR</name>
<evidence type="ECO:0000313" key="4">
    <source>
        <dbReference type="Proteomes" id="UP000264141"/>
    </source>
</evidence>
<gene>
    <name evidence="3" type="ORF">DEQ80_10605</name>
</gene>
<keyword evidence="1" id="KW-0732">Signal</keyword>
<protein>
    <recommendedName>
        <fullName evidence="2">G5 domain-containing protein</fullName>
    </recommendedName>
</protein>